<reference evidence="5" key="1">
    <citation type="journal article" date="2019" name="Microbiol. Resour. Announc.">
        <title>Draft Genomic Sequences of Streptomyces misionensis and Streptomyces albidoflavus, bacteria applied for phytopathogen biocontrol.</title>
        <authorList>
            <person name="Pylro V."/>
            <person name="Dias A."/>
            <person name="Andreote F."/>
            <person name="Varani A."/>
            <person name="Andreote C."/>
            <person name="Bernardo E."/>
            <person name="Martins T."/>
        </authorList>
    </citation>
    <scope>NUCLEOTIDE SEQUENCE [LARGE SCALE GENOMIC DNA]</scope>
    <source>
        <strain evidence="5">66</strain>
    </source>
</reference>
<evidence type="ECO:0000256" key="3">
    <source>
        <dbReference type="ARBA" id="ARBA00023163"/>
    </source>
</evidence>
<dbReference type="AlphaFoldDB" id="A0A5C6JTH7"/>
<dbReference type="PANTHER" id="PTHR33204:SF18">
    <property type="entry name" value="TRANSCRIPTIONAL REGULATORY PROTEIN"/>
    <property type="match status" value="1"/>
</dbReference>
<dbReference type="SUPFAM" id="SSF46785">
    <property type="entry name" value="Winged helix' DNA-binding domain"/>
    <property type="match status" value="1"/>
</dbReference>
<gene>
    <name evidence="5" type="ORF">FRZ03_15650</name>
</gene>
<feature type="domain" description="HTH hxlR-type" evidence="4">
    <location>
        <begin position="24"/>
        <end position="123"/>
    </location>
</feature>
<keyword evidence="3" id="KW-0804">Transcription</keyword>
<dbReference type="InterPro" id="IPR036390">
    <property type="entry name" value="WH_DNA-bd_sf"/>
</dbReference>
<dbReference type="PROSITE" id="PS51118">
    <property type="entry name" value="HTH_HXLR"/>
    <property type="match status" value="1"/>
</dbReference>
<dbReference type="InterPro" id="IPR002577">
    <property type="entry name" value="HTH_HxlR"/>
</dbReference>
<keyword evidence="1" id="KW-0805">Transcription regulation</keyword>
<dbReference type="PANTHER" id="PTHR33204">
    <property type="entry name" value="TRANSCRIPTIONAL REGULATOR, MARR FAMILY"/>
    <property type="match status" value="1"/>
</dbReference>
<proteinExistence type="predicted"/>
<dbReference type="InterPro" id="IPR036388">
    <property type="entry name" value="WH-like_DNA-bd_sf"/>
</dbReference>
<evidence type="ECO:0000259" key="4">
    <source>
        <dbReference type="PROSITE" id="PS51118"/>
    </source>
</evidence>
<protein>
    <submittedName>
        <fullName evidence="5">Helix-turn-helix transcriptional regulator</fullName>
    </submittedName>
</protein>
<evidence type="ECO:0000313" key="5">
    <source>
        <dbReference type="EMBL" id="TWV46122.1"/>
    </source>
</evidence>
<dbReference type="Gene3D" id="1.10.10.10">
    <property type="entry name" value="Winged helix-like DNA-binding domain superfamily/Winged helix DNA-binding domain"/>
    <property type="match status" value="1"/>
</dbReference>
<comment type="caution">
    <text evidence="5">The sequence shown here is derived from an EMBL/GenBank/DDBJ whole genome shotgun (WGS) entry which is preliminary data.</text>
</comment>
<evidence type="ECO:0000256" key="1">
    <source>
        <dbReference type="ARBA" id="ARBA00023015"/>
    </source>
</evidence>
<organism evidence="5 6">
    <name type="scientific">Streptomyces misionensis</name>
    <dbReference type="NCBI Taxonomy" id="67331"/>
    <lineage>
        <taxon>Bacteria</taxon>
        <taxon>Bacillati</taxon>
        <taxon>Actinomycetota</taxon>
        <taxon>Actinomycetes</taxon>
        <taxon>Kitasatosporales</taxon>
        <taxon>Streptomycetaceae</taxon>
        <taxon>Streptomyces</taxon>
    </lineage>
</organism>
<keyword evidence="6" id="KW-1185">Reference proteome</keyword>
<evidence type="ECO:0000256" key="2">
    <source>
        <dbReference type="ARBA" id="ARBA00023125"/>
    </source>
</evidence>
<name>A0A5C6JTH7_9ACTN</name>
<sequence length="137" mass="15493">MRAVTTDKAVSETTASRDPYLRGCPSRDLLDRIGDRWSILVLGELGEHGASRFSRLRRRLAGVSEKMLTQTLRALERDGLVRRTVYPEVPVRVEYEMTALGQTLRAPLKALTEWSLLHTEDVLAAREAYDARTRQPG</sequence>
<dbReference type="Proteomes" id="UP000320481">
    <property type="component" value="Unassembled WGS sequence"/>
</dbReference>
<dbReference type="Pfam" id="PF01638">
    <property type="entry name" value="HxlR"/>
    <property type="match status" value="1"/>
</dbReference>
<dbReference type="EMBL" id="VOGW01000087">
    <property type="protein sequence ID" value="TWV46122.1"/>
    <property type="molecule type" value="Genomic_DNA"/>
</dbReference>
<dbReference type="GO" id="GO:0003677">
    <property type="term" value="F:DNA binding"/>
    <property type="evidence" value="ECO:0007669"/>
    <property type="project" value="UniProtKB-KW"/>
</dbReference>
<accession>A0A5C6JTH7</accession>
<evidence type="ECO:0000313" key="6">
    <source>
        <dbReference type="Proteomes" id="UP000320481"/>
    </source>
</evidence>
<keyword evidence="2" id="KW-0238">DNA-binding</keyword>